<proteinExistence type="predicted"/>
<gene>
    <name evidence="1" type="ORF">Tci_927008</name>
</gene>
<dbReference type="AlphaFoldDB" id="A0A699X696"/>
<protein>
    <submittedName>
        <fullName evidence="1">Uncharacterized protein</fullName>
    </submittedName>
</protein>
<accession>A0A699X696</accession>
<feature type="non-terminal residue" evidence="1">
    <location>
        <position position="1"/>
    </location>
</feature>
<organism evidence="1">
    <name type="scientific">Tanacetum cinerariifolium</name>
    <name type="common">Dalmatian daisy</name>
    <name type="synonym">Chrysanthemum cinerariifolium</name>
    <dbReference type="NCBI Taxonomy" id="118510"/>
    <lineage>
        <taxon>Eukaryota</taxon>
        <taxon>Viridiplantae</taxon>
        <taxon>Streptophyta</taxon>
        <taxon>Embryophyta</taxon>
        <taxon>Tracheophyta</taxon>
        <taxon>Spermatophyta</taxon>
        <taxon>Magnoliopsida</taxon>
        <taxon>eudicotyledons</taxon>
        <taxon>Gunneridae</taxon>
        <taxon>Pentapetalae</taxon>
        <taxon>asterids</taxon>
        <taxon>campanulids</taxon>
        <taxon>Asterales</taxon>
        <taxon>Asteraceae</taxon>
        <taxon>Asteroideae</taxon>
        <taxon>Anthemideae</taxon>
        <taxon>Anthemidinae</taxon>
        <taxon>Tanacetum</taxon>
    </lineage>
</organism>
<comment type="caution">
    <text evidence="1">The sequence shown here is derived from an EMBL/GenBank/DDBJ whole genome shotgun (WGS) entry which is preliminary data.</text>
</comment>
<name>A0A699X696_TANCI</name>
<sequence length="77" mass="8138">VSQVSRQFLAAEDSSGIADGQCEVSVAACNAPVLRVVASVQKMMSRTGREYLVSWGADSHPCSREAACKSALMSMTN</sequence>
<reference evidence="1" key="1">
    <citation type="journal article" date="2019" name="Sci. Rep.">
        <title>Draft genome of Tanacetum cinerariifolium, the natural source of mosquito coil.</title>
        <authorList>
            <person name="Yamashiro T."/>
            <person name="Shiraishi A."/>
            <person name="Satake H."/>
            <person name="Nakayama K."/>
        </authorList>
    </citation>
    <scope>NUCLEOTIDE SEQUENCE</scope>
</reference>
<dbReference type="EMBL" id="BKCJ011813325">
    <property type="protein sequence ID" value="GFD55039.1"/>
    <property type="molecule type" value="Genomic_DNA"/>
</dbReference>
<feature type="non-terminal residue" evidence="1">
    <location>
        <position position="77"/>
    </location>
</feature>
<evidence type="ECO:0000313" key="1">
    <source>
        <dbReference type="EMBL" id="GFD55039.1"/>
    </source>
</evidence>